<dbReference type="Gene3D" id="3.40.50.300">
    <property type="entry name" value="P-loop containing nucleotide triphosphate hydrolases"/>
    <property type="match status" value="2"/>
</dbReference>
<sequence length="1340" mass="153043">MTCHTIKIYLWKAKQLSIWDRPKSNLMCLESRNFRKRLKERTAILDMLKKENAIIIKGFTGCGKTTQVPQFILDECYANKTPCNIVVTQPRRIAAISIAKRVCFERNWTLGTVVGYRVGMERQVSESTLLTYVTTGCLLETLVATKTLEGYTHIIVDEVHERDEDTDFLLLVINRFLRKTKTPTKIILMSATADAGKFSQYFKTPELGDFPKGERPWRNAPIINVDPAEPFNINVYYMDSLQKLGFLTATIDPNDETPRIDKLQYELVSRLISAFDSKREINRYGRHSEYENISSVRSAVLIFLPGIGEIEAMHKALIDFETNAVHKNYWHILPLHSRITSEEQSRVFQPISSLPPNFRHFRKIILSTNIAESSITVPDITYIIDFCLTKQLTTDTETNFCSLKLEWAAKSNCMQRRGRVGRVTEGVVYRMVFKRFYDEKLPDDVTPEILRCPLEQTVLRTKLLDLDPPEKMLALVIDPPKYGNIARTILTLKEMGALFTTVNGVVSSFDGDLSYLGRVVSRLPIDVHLGKLVMLGYVFNILEECIIMAAGLSSKNIFTSPYQKKLLAYQVKMQWAEGSFSDPITILNAYQVYKNSEHQEHFKRSGESERMREKNWAHTNFIQLKALKEMDILVKEIKFRLHSIGIEEAIGPNVRPLTGSQKALLLRVVLYGAFYPNYFTRDAVSGQIDEREAVKSLCGLDPFKTVKLTNFPPNQPGKAYVRQIKNSMSEIFSMLKEDTWNAKITFDSQRVFIQFHQEGNPSQNRRVPGRICLPVYLAIKQRLLGIPYHVRLFDKRDAEQYRSRVEESARRLLNISDMESVVSGLSNRSEVPYVLQIPAPRLPELHENELLVSVCHVEEPNHFWCHRLDERSKRDYNHINKMIGLHGCGLERWDIKVPVVKGNLVMGPFKVNNDVEYYRAKVLSTQQGVPIHEQRVRIYFIDFGNAAEAHVKDLRVVPDGLLKFPPLAIECYLTGVGPSFINDPKGKWTKSGKEWFEMLTVDQTLTARVFSVVNGITSMDLIGAGGSWENSIALQMLELHYAVKVDESFMNKQDNEQRQSAQEAKPNSHMAKHRQRELEEQRSVAAEYLAMELEVDEPRHYSRNETSVVKLVGPSNPLEMKMYGKVQSLLGSMVKIEDDSVNSVILEDQPGDHHERVLVAAHIGSQQNGRHVQARSTTLLPNIPGLPAILTLLFAPRAEFRADEKIKRLTGAICGLGYDQVKQQSFYPEHDMELAFDSEIGLTDVLLINKIRFWLNSVMGAPSFSQHHAAPSQERMREVSQKTLGFLFELITKPRGDVEFLPSTSFKWNLIKPENLLQSDVAESQLDTLIPLHDCIKLNP</sequence>
<keyword evidence="11" id="KW-0067">ATP-binding</keyword>
<feature type="region of interest" description="Disordered" evidence="16">
    <location>
        <begin position="1052"/>
        <end position="1078"/>
    </location>
</feature>
<protein>
    <recommendedName>
        <fullName evidence="4">Probable ATP-dependent RNA helicase spindle-E</fullName>
        <ecNumber evidence="3">3.6.4.13</ecNumber>
    </recommendedName>
</protein>
<dbReference type="FunFam" id="3.40.50.300:FF:001676">
    <property type="entry name" value="DExH-box ATP-dependent RNA helicase DExH7 chloroplastic"/>
    <property type="match status" value="1"/>
</dbReference>
<accession>E9GDE6</accession>
<dbReference type="GO" id="GO:0005634">
    <property type="term" value="C:nucleus"/>
    <property type="evidence" value="ECO:0000318"/>
    <property type="project" value="GO_Central"/>
</dbReference>
<evidence type="ECO:0000256" key="8">
    <source>
        <dbReference type="ARBA" id="ARBA00022782"/>
    </source>
</evidence>
<dbReference type="GO" id="GO:0005737">
    <property type="term" value="C:cytoplasm"/>
    <property type="evidence" value="ECO:0000318"/>
    <property type="project" value="GO_Central"/>
</dbReference>
<dbReference type="Gene3D" id="2.30.30.140">
    <property type="match status" value="1"/>
</dbReference>
<dbReference type="PROSITE" id="PS50304">
    <property type="entry name" value="TUDOR"/>
    <property type="match status" value="1"/>
</dbReference>
<dbReference type="GO" id="GO:0004386">
    <property type="term" value="F:helicase activity"/>
    <property type="evidence" value="ECO:0000318"/>
    <property type="project" value="GO_Central"/>
</dbReference>
<keyword evidence="9" id="KW-0378">Hydrolase</keyword>
<dbReference type="PROSITE" id="PS51194">
    <property type="entry name" value="HELICASE_CTER"/>
    <property type="match status" value="1"/>
</dbReference>
<dbReference type="GO" id="GO:0005524">
    <property type="term" value="F:ATP binding"/>
    <property type="evidence" value="ECO:0007669"/>
    <property type="project" value="UniProtKB-KW"/>
</dbReference>
<dbReference type="GO" id="GO:0003723">
    <property type="term" value="F:RNA binding"/>
    <property type="evidence" value="ECO:0000318"/>
    <property type="project" value="GO_Central"/>
</dbReference>
<dbReference type="EC" id="3.6.4.13" evidence="3"/>
<comment type="subcellular location">
    <subcellularLocation>
        <location evidence="1">Cytoplasm</location>
    </subcellularLocation>
</comment>
<dbReference type="SMART" id="SM00490">
    <property type="entry name" value="HELICc"/>
    <property type="match status" value="1"/>
</dbReference>
<dbReference type="InterPro" id="IPR002999">
    <property type="entry name" value="Tudor"/>
</dbReference>
<dbReference type="Pfam" id="PF00270">
    <property type="entry name" value="DEAD"/>
    <property type="match status" value="1"/>
</dbReference>
<evidence type="ECO:0000256" key="2">
    <source>
        <dbReference type="ARBA" id="ARBA00008792"/>
    </source>
</evidence>
<dbReference type="InterPro" id="IPR014001">
    <property type="entry name" value="Helicase_ATP-bd"/>
</dbReference>
<evidence type="ECO:0000313" key="21">
    <source>
        <dbReference type="Proteomes" id="UP000000305"/>
    </source>
</evidence>
<evidence type="ECO:0000256" key="13">
    <source>
        <dbReference type="ARBA" id="ARBA00023158"/>
    </source>
</evidence>
<evidence type="ECO:0000256" key="5">
    <source>
        <dbReference type="ARBA" id="ARBA00022473"/>
    </source>
</evidence>
<dbReference type="FunCoup" id="E9GDE6">
    <property type="interactions" value="141"/>
</dbReference>
<dbReference type="Pfam" id="PF00271">
    <property type="entry name" value="Helicase_C"/>
    <property type="match status" value="1"/>
</dbReference>
<dbReference type="InterPro" id="IPR027417">
    <property type="entry name" value="P-loop_NTPase"/>
</dbReference>
<dbReference type="InterPro" id="IPR011545">
    <property type="entry name" value="DEAD/DEAH_box_helicase_dom"/>
</dbReference>
<evidence type="ECO:0000256" key="3">
    <source>
        <dbReference type="ARBA" id="ARBA00012552"/>
    </source>
</evidence>
<keyword evidence="13" id="KW-0943">RNA-mediated gene silencing</keyword>
<dbReference type="SMART" id="SM00847">
    <property type="entry name" value="HA2"/>
    <property type="match status" value="1"/>
</dbReference>
<dbReference type="InParanoid" id="E9GDE6"/>
<dbReference type="Proteomes" id="UP000000305">
    <property type="component" value="Unassembled WGS sequence"/>
</dbReference>
<evidence type="ECO:0000256" key="4">
    <source>
        <dbReference type="ARBA" id="ARBA00013352"/>
    </source>
</evidence>
<evidence type="ECO:0000256" key="11">
    <source>
        <dbReference type="ARBA" id="ARBA00022840"/>
    </source>
</evidence>
<evidence type="ECO:0000256" key="16">
    <source>
        <dbReference type="SAM" id="MobiDB-lite"/>
    </source>
</evidence>
<dbReference type="STRING" id="6669.E9GDE6"/>
<comment type="catalytic activity">
    <reaction evidence="15">
        <text>ATP + H2O = ADP + phosphate + H(+)</text>
        <dbReference type="Rhea" id="RHEA:13065"/>
        <dbReference type="ChEBI" id="CHEBI:15377"/>
        <dbReference type="ChEBI" id="CHEBI:15378"/>
        <dbReference type="ChEBI" id="CHEBI:30616"/>
        <dbReference type="ChEBI" id="CHEBI:43474"/>
        <dbReference type="ChEBI" id="CHEBI:456216"/>
        <dbReference type="EC" id="3.6.4.13"/>
    </reaction>
</comment>
<dbReference type="GO" id="GO:0051321">
    <property type="term" value="P:meiotic cell cycle"/>
    <property type="evidence" value="ECO:0007669"/>
    <property type="project" value="UniProtKB-KW"/>
</dbReference>
<dbReference type="SUPFAM" id="SSF63748">
    <property type="entry name" value="Tudor/PWWP/MBT"/>
    <property type="match status" value="1"/>
</dbReference>
<keyword evidence="14" id="KW-0469">Meiosis</keyword>
<evidence type="ECO:0000256" key="10">
    <source>
        <dbReference type="ARBA" id="ARBA00022806"/>
    </source>
</evidence>
<evidence type="ECO:0000256" key="15">
    <source>
        <dbReference type="ARBA" id="ARBA00047984"/>
    </source>
</evidence>
<dbReference type="Pfam" id="PF00567">
    <property type="entry name" value="TUDOR"/>
    <property type="match status" value="1"/>
</dbReference>
<dbReference type="Gene3D" id="2.40.50.90">
    <property type="match status" value="1"/>
</dbReference>
<evidence type="ECO:0000256" key="1">
    <source>
        <dbReference type="ARBA" id="ARBA00004496"/>
    </source>
</evidence>
<dbReference type="InterPro" id="IPR001650">
    <property type="entry name" value="Helicase_C-like"/>
</dbReference>
<dbReference type="PANTHER" id="PTHR18934">
    <property type="entry name" value="ATP-DEPENDENT RNA HELICASE"/>
    <property type="match status" value="1"/>
</dbReference>
<dbReference type="PANTHER" id="PTHR18934:SF113">
    <property type="entry name" value="ATP-DEPENDENT RNA HELICASE TDRD9"/>
    <property type="match status" value="1"/>
</dbReference>
<dbReference type="HOGENOM" id="CLU_002601_1_0_1"/>
<dbReference type="OrthoDB" id="66977at2759"/>
<keyword evidence="7" id="KW-0547">Nucleotide-binding</keyword>
<comment type="similarity">
    <text evidence="2">Belongs to the DEAD box helicase family. DEAH subfamily.</text>
</comment>
<evidence type="ECO:0000259" key="17">
    <source>
        <dbReference type="PROSITE" id="PS50304"/>
    </source>
</evidence>
<evidence type="ECO:0000256" key="7">
    <source>
        <dbReference type="ARBA" id="ARBA00022741"/>
    </source>
</evidence>
<dbReference type="PROSITE" id="PS51192">
    <property type="entry name" value="HELICASE_ATP_BIND_1"/>
    <property type="match status" value="1"/>
</dbReference>
<proteinExistence type="inferred from homology"/>
<keyword evidence="12" id="KW-0744">Spermatogenesis</keyword>
<dbReference type="Gene3D" id="1.20.120.1080">
    <property type="match status" value="1"/>
</dbReference>
<dbReference type="GO" id="GO:0003724">
    <property type="term" value="F:RNA helicase activity"/>
    <property type="evidence" value="ECO:0007669"/>
    <property type="project" value="UniProtKB-EC"/>
</dbReference>
<feature type="domain" description="Helicase ATP-binding" evidence="18">
    <location>
        <begin position="45"/>
        <end position="211"/>
    </location>
</feature>
<feature type="domain" description="Helicase C-terminal" evidence="19">
    <location>
        <begin position="288"/>
        <end position="465"/>
    </location>
</feature>
<evidence type="ECO:0000256" key="9">
    <source>
        <dbReference type="ARBA" id="ARBA00022801"/>
    </source>
</evidence>
<evidence type="ECO:0000259" key="19">
    <source>
        <dbReference type="PROSITE" id="PS51194"/>
    </source>
</evidence>
<keyword evidence="21" id="KW-1185">Reference proteome</keyword>
<evidence type="ECO:0000259" key="18">
    <source>
        <dbReference type="PROSITE" id="PS51192"/>
    </source>
</evidence>
<dbReference type="CDD" id="cd18791">
    <property type="entry name" value="SF2_C_RHA"/>
    <property type="match status" value="1"/>
</dbReference>
<dbReference type="InterPro" id="IPR007502">
    <property type="entry name" value="Helicase-assoc_dom"/>
</dbReference>
<dbReference type="GO" id="GO:0016787">
    <property type="term" value="F:hydrolase activity"/>
    <property type="evidence" value="ECO:0007669"/>
    <property type="project" value="UniProtKB-KW"/>
</dbReference>
<dbReference type="SMART" id="SM00487">
    <property type="entry name" value="DEXDc"/>
    <property type="match status" value="1"/>
</dbReference>
<organism evidence="20 21">
    <name type="scientific">Daphnia pulex</name>
    <name type="common">Water flea</name>
    <dbReference type="NCBI Taxonomy" id="6669"/>
    <lineage>
        <taxon>Eukaryota</taxon>
        <taxon>Metazoa</taxon>
        <taxon>Ecdysozoa</taxon>
        <taxon>Arthropoda</taxon>
        <taxon>Crustacea</taxon>
        <taxon>Branchiopoda</taxon>
        <taxon>Diplostraca</taxon>
        <taxon>Cladocera</taxon>
        <taxon>Anomopoda</taxon>
        <taxon>Daphniidae</taxon>
        <taxon>Daphnia</taxon>
    </lineage>
</organism>
<evidence type="ECO:0000313" key="20">
    <source>
        <dbReference type="EMBL" id="EFX82068.1"/>
    </source>
</evidence>
<evidence type="ECO:0000256" key="14">
    <source>
        <dbReference type="ARBA" id="ARBA00023254"/>
    </source>
</evidence>
<evidence type="ECO:0000256" key="6">
    <source>
        <dbReference type="ARBA" id="ARBA00022490"/>
    </source>
</evidence>
<keyword evidence="8" id="KW-0221">Differentiation</keyword>
<reference evidence="20 21" key="1">
    <citation type="journal article" date="2011" name="Science">
        <title>The ecoresponsive genome of Daphnia pulex.</title>
        <authorList>
            <person name="Colbourne J.K."/>
            <person name="Pfrender M.E."/>
            <person name="Gilbert D."/>
            <person name="Thomas W.K."/>
            <person name="Tucker A."/>
            <person name="Oakley T.H."/>
            <person name="Tokishita S."/>
            <person name="Aerts A."/>
            <person name="Arnold G.J."/>
            <person name="Basu M.K."/>
            <person name="Bauer D.J."/>
            <person name="Caceres C.E."/>
            <person name="Carmel L."/>
            <person name="Casola C."/>
            <person name="Choi J.H."/>
            <person name="Detter J.C."/>
            <person name="Dong Q."/>
            <person name="Dusheyko S."/>
            <person name="Eads B.D."/>
            <person name="Frohlich T."/>
            <person name="Geiler-Samerotte K.A."/>
            <person name="Gerlach D."/>
            <person name="Hatcher P."/>
            <person name="Jogdeo S."/>
            <person name="Krijgsveld J."/>
            <person name="Kriventseva E.V."/>
            <person name="Kultz D."/>
            <person name="Laforsch C."/>
            <person name="Lindquist E."/>
            <person name="Lopez J."/>
            <person name="Manak J.R."/>
            <person name="Muller J."/>
            <person name="Pangilinan J."/>
            <person name="Patwardhan R.P."/>
            <person name="Pitluck S."/>
            <person name="Pritham E.J."/>
            <person name="Rechtsteiner A."/>
            <person name="Rho M."/>
            <person name="Rogozin I.B."/>
            <person name="Sakarya O."/>
            <person name="Salamov A."/>
            <person name="Schaack S."/>
            <person name="Shapiro H."/>
            <person name="Shiga Y."/>
            <person name="Skalitzky C."/>
            <person name="Smith Z."/>
            <person name="Souvorov A."/>
            <person name="Sung W."/>
            <person name="Tang Z."/>
            <person name="Tsuchiya D."/>
            <person name="Tu H."/>
            <person name="Vos H."/>
            <person name="Wang M."/>
            <person name="Wolf Y.I."/>
            <person name="Yamagata H."/>
            <person name="Yamada T."/>
            <person name="Ye Y."/>
            <person name="Shaw J.R."/>
            <person name="Andrews J."/>
            <person name="Crease T.J."/>
            <person name="Tang H."/>
            <person name="Lucas S.M."/>
            <person name="Robertson H.M."/>
            <person name="Bork P."/>
            <person name="Koonin E.V."/>
            <person name="Zdobnov E.M."/>
            <person name="Grigoriev I.V."/>
            <person name="Lynch M."/>
            <person name="Boore J.L."/>
        </authorList>
    </citation>
    <scope>NUCLEOTIDE SEQUENCE [LARGE SCALE GENOMIC DNA]</scope>
</reference>
<dbReference type="GO" id="GO:0030154">
    <property type="term" value="P:cell differentiation"/>
    <property type="evidence" value="ECO:0007669"/>
    <property type="project" value="UniProtKB-KW"/>
</dbReference>
<dbReference type="InterPro" id="IPR035437">
    <property type="entry name" value="SNase_OB-fold_sf"/>
</dbReference>
<dbReference type="OMA" id="QRSAYCS"/>
<dbReference type="SUPFAM" id="SSF52540">
    <property type="entry name" value="P-loop containing nucleoside triphosphate hydrolases"/>
    <property type="match status" value="1"/>
</dbReference>
<dbReference type="GO" id="GO:0031047">
    <property type="term" value="P:regulatory ncRNA-mediated gene silencing"/>
    <property type="evidence" value="ECO:0007669"/>
    <property type="project" value="UniProtKB-KW"/>
</dbReference>
<dbReference type="EMBL" id="GL732540">
    <property type="protein sequence ID" value="EFX82068.1"/>
    <property type="molecule type" value="Genomic_DNA"/>
</dbReference>
<dbReference type="Pfam" id="PF21010">
    <property type="entry name" value="HA2_C"/>
    <property type="match status" value="1"/>
</dbReference>
<keyword evidence="10" id="KW-0347">Helicase</keyword>
<dbReference type="GO" id="GO:0007283">
    <property type="term" value="P:spermatogenesis"/>
    <property type="evidence" value="ECO:0007669"/>
    <property type="project" value="UniProtKB-KW"/>
</dbReference>
<dbReference type="eggNOG" id="KOG0920">
    <property type="taxonomic scope" value="Eukaryota"/>
</dbReference>
<dbReference type="KEGG" id="dpx:DAPPUDRAFT_316598"/>
<dbReference type="PhylomeDB" id="E9GDE6"/>
<name>E9GDE6_DAPPU</name>
<dbReference type="CDD" id="cd17917">
    <property type="entry name" value="DEXHc_RHA-like"/>
    <property type="match status" value="1"/>
</dbReference>
<keyword evidence="6" id="KW-0963">Cytoplasm</keyword>
<evidence type="ECO:0000256" key="12">
    <source>
        <dbReference type="ARBA" id="ARBA00022871"/>
    </source>
</evidence>
<keyword evidence="5" id="KW-0217">Developmental protein</keyword>
<gene>
    <name evidence="20" type="ORF">DAPPUDRAFT_316598</name>
</gene>
<feature type="domain" description="Tudor" evidence="17">
    <location>
        <begin position="898"/>
        <end position="964"/>
    </location>
</feature>